<dbReference type="VEuPathDB" id="VectorBase:PHUM305920"/>
<reference evidence="2" key="2">
    <citation type="submission" date="2007-04" db="EMBL/GenBank/DDBJ databases">
        <title>The genome of the human body louse.</title>
        <authorList>
            <consortium name="The Human Body Louse Genome Consortium"/>
            <person name="Kirkness E."/>
            <person name="Walenz B."/>
            <person name="Hass B."/>
            <person name="Bruggner R."/>
            <person name="Strausberg R."/>
        </authorList>
    </citation>
    <scope>NUCLEOTIDE SEQUENCE</scope>
    <source>
        <strain evidence="2">USDA</strain>
    </source>
</reference>
<gene>
    <name evidence="3" type="primary">8239176</name>
    <name evidence="2" type="ORF">Phum_PHUM305920</name>
</gene>
<dbReference type="eggNOG" id="KOG1945">
    <property type="taxonomic scope" value="Eukaryota"/>
</dbReference>
<sequence length="419" mass="47077">MSGNEIIREEILAYSRNPRRLTDDLHVPITKRKIIAMLRVNYEKSFDEKPLEVKMEDKRPGRFAGSKVSQIANIFQSMAPGKEDGVLLVGGARTPDSPKLSRKDDPFRELSKEPVTVTVVRTESHVARFNNARAMFEKLGEENQKVHLRSPGSITPKSLTDRRSRSSSANSSDGNSTSPSRNKQISSRSPSPSYQSNRNSLTNGHDGFNHLANNKIANRLDAPKQNYLSKEINKGKENECNLFEPCKAAVLKNCLENKKKIDLEKPEKPEKPERKINNLIEKQRNWPSHFSNRRSTSKISNENRNNVGETKTTIINSVVNRVSAVTKNNNNNKIGSEPTYSVPASKLCSSPLSPNSHVPYPPISPSPSMMMMMSSQEEKQEKEVQEKVCLSMGKSHISILSTFSLVHASIFYIRIHVAR</sequence>
<dbReference type="AlphaFoldDB" id="E0VM94"/>
<dbReference type="KEGG" id="phu:Phum_PHUM305920"/>
<dbReference type="InParanoid" id="E0VM94"/>
<accession>E0VM94</accession>
<dbReference type="OrthoDB" id="62701at2759"/>
<feature type="compositionally biased region" description="Polar residues" evidence="1">
    <location>
        <begin position="297"/>
        <end position="308"/>
    </location>
</feature>
<feature type="region of interest" description="Disordered" evidence="1">
    <location>
        <begin position="142"/>
        <end position="210"/>
    </location>
</feature>
<dbReference type="EMBL" id="DS235303">
    <property type="protein sequence ID" value="EEB14500.1"/>
    <property type="molecule type" value="Genomic_DNA"/>
</dbReference>
<evidence type="ECO:0000313" key="4">
    <source>
        <dbReference type="Proteomes" id="UP000009046"/>
    </source>
</evidence>
<feature type="compositionally biased region" description="Low complexity" evidence="1">
    <location>
        <begin position="166"/>
        <end position="200"/>
    </location>
</feature>
<dbReference type="CTD" id="8239176"/>
<name>E0VM94_PEDHC</name>
<dbReference type="RefSeq" id="XP_002427238.1">
    <property type="nucleotide sequence ID" value="XM_002427193.1"/>
</dbReference>
<keyword evidence="4" id="KW-1185">Reference proteome</keyword>
<dbReference type="Proteomes" id="UP000009046">
    <property type="component" value="Unassembled WGS sequence"/>
</dbReference>
<organism>
    <name type="scientific">Pediculus humanus subsp. corporis</name>
    <name type="common">Body louse</name>
    <dbReference type="NCBI Taxonomy" id="121224"/>
    <lineage>
        <taxon>Eukaryota</taxon>
        <taxon>Metazoa</taxon>
        <taxon>Ecdysozoa</taxon>
        <taxon>Arthropoda</taxon>
        <taxon>Hexapoda</taxon>
        <taxon>Insecta</taxon>
        <taxon>Pterygota</taxon>
        <taxon>Neoptera</taxon>
        <taxon>Paraneoptera</taxon>
        <taxon>Psocodea</taxon>
        <taxon>Troctomorpha</taxon>
        <taxon>Phthiraptera</taxon>
        <taxon>Anoplura</taxon>
        <taxon>Pediculidae</taxon>
        <taxon>Pediculus</taxon>
    </lineage>
</organism>
<reference evidence="2" key="1">
    <citation type="submission" date="2007-04" db="EMBL/GenBank/DDBJ databases">
        <title>Annotation of Pediculus humanus corporis strain USDA.</title>
        <authorList>
            <person name="Kirkness E."/>
            <person name="Hannick L."/>
            <person name="Hass B."/>
            <person name="Bruggner R."/>
            <person name="Lawson D."/>
            <person name="Bidwell S."/>
            <person name="Joardar V."/>
            <person name="Caler E."/>
            <person name="Walenz B."/>
            <person name="Inman J."/>
            <person name="Schobel S."/>
            <person name="Galinsky K."/>
            <person name="Amedeo P."/>
            <person name="Strausberg R."/>
        </authorList>
    </citation>
    <scope>NUCLEOTIDE SEQUENCE</scope>
    <source>
        <strain evidence="2">USDA</strain>
    </source>
</reference>
<proteinExistence type="predicted"/>
<evidence type="ECO:0000313" key="2">
    <source>
        <dbReference type="EMBL" id="EEB14500.1"/>
    </source>
</evidence>
<dbReference type="EnsemblMetazoa" id="PHUM305920-RA">
    <property type="protein sequence ID" value="PHUM305920-PA"/>
    <property type="gene ID" value="PHUM305920"/>
</dbReference>
<evidence type="ECO:0000313" key="3">
    <source>
        <dbReference type="EnsemblMetazoa" id="PHUM305920-PA"/>
    </source>
</evidence>
<evidence type="ECO:0000256" key="1">
    <source>
        <dbReference type="SAM" id="MobiDB-lite"/>
    </source>
</evidence>
<protein>
    <submittedName>
        <fullName evidence="2 3">Uncharacterized protein</fullName>
    </submittedName>
</protein>
<dbReference type="HOGENOM" id="CLU_656055_0_0_1"/>
<reference evidence="3" key="3">
    <citation type="submission" date="2020-05" db="UniProtKB">
        <authorList>
            <consortium name="EnsemblMetazoa"/>
        </authorList>
    </citation>
    <scope>IDENTIFICATION</scope>
    <source>
        <strain evidence="3">USDA</strain>
    </source>
</reference>
<dbReference type="EMBL" id="AAZO01003554">
    <property type="status" value="NOT_ANNOTATED_CDS"/>
    <property type="molecule type" value="Genomic_DNA"/>
</dbReference>
<feature type="region of interest" description="Disordered" evidence="1">
    <location>
        <begin position="288"/>
        <end position="308"/>
    </location>
</feature>
<dbReference type="GeneID" id="8239176"/>